<dbReference type="RefSeq" id="WP_021131095.1">
    <property type="nucleotide sequence ID" value="NZ_AQPH01000008.1"/>
</dbReference>
<dbReference type="STRING" id="1316936.K678_03589"/>
<accession>S9SFF6</accession>
<name>S9SFF6_MAGFU</name>
<sequence>MIRIIGLAIILLLAVIAGGVLIVSAWDPSPPTARIERVVPDDHFPR</sequence>
<dbReference type="AlphaFoldDB" id="S9SFF6"/>
<dbReference type="Proteomes" id="UP000015350">
    <property type="component" value="Unassembled WGS sequence"/>
</dbReference>
<comment type="caution">
    <text evidence="1">The sequence shown here is derived from an EMBL/GenBank/DDBJ whole genome shotgun (WGS) entry which is preliminary data.</text>
</comment>
<reference evidence="1 2" key="1">
    <citation type="submission" date="2013-04" db="EMBL/GenBank/DDBJ databases">
        <authorList>
            <person name="Kuznetsov B."/>
            <person name="Ivanovsky R."/>
        </authorList>
    </citation>
    <scope>NUCLEOTIDE SEQUENCE [LARGE SCALE GENOMIC DNA]</scope>
    <source>
        <strain evidence="1 2">MGU-K5</strain>
    </source>
</reference>
<proteinExistence type="predicted"/>
<dbReference type="EMBL" id="AQPH01000008">
    <property type="protein sequence ID" value="EPY02803.1"/>
    <property type="molecule type" value="Genomic_DNA"/>
</dbReference>
<organism evidence="1 2">
    <name type="scientific">Magnetospirillum fulvum MGU-K5</name>
    <dbReference type="NCBI Taxonomy" id="1316936"/>
    <lineage>
        <taxon>Bacteria</taxon>
        <taxon>Pseudomonadati</taxon>
        <taxon>Pseudomonadota</taxon>
        <taxon>Alphaproteobacteria</taxon>
        <taxon>Rhodospirillales</taxon>
        <taxon>Rhodospirillaceae</taxon>
        <taxon>Magnetospirillum</taxon>
    </lineage>
</organism>
<protein>
    <submittedName>
        <fullName evidence="1">Uncharacterized protein</fullName>
    </submittedName>
</protein>
<evidence type="ECO:0000313" key="1">
    <source>
        <dbReference type="EMBL" id="EPY02803.1"/>
    </source>
</evidence>
<evidence type="ECO:0000313" key="2">
    <source>
        <dbReference type="Proteomes" id="UP000015350"/>
    </source>
</evidence>
<gene>
    <name evidence="1" type="ORF">K678_03589</name>
</gene>